<dbReference type="GO" id="GO:0031123">
    <property type="term" value="P:RNA 3'-end processing"/>
    <property type="evidence" value="ECO:0007669"/>
    <property type="project" value="TreeGrafter"/>
</dbReference>
<dbReference type="Gene3D" id="1.10.1410.10">
    <property type="match status" value="1"/>
</dbReference>
<evidence type="ECO:0000256" key="5">
    <source>
        <dbReference type="ARBA" id="ARBA00022679"/>
    </source>
</evidence>
<name>F0WQ88_9STRA</name>
<evidence type="ECO:0000259" key="10">
    <source>
        <dbReference type="Pfam" id="PF22600"/>
    </source>
</evidence>
<dbReference type="SUPFAM" id="SSF81631">
    <property type="entry name" value="PAP/OAS1 substrate-binding domain"/>
    <property type="match status" value="1"/>
</dbReference>
<evidence type="ECO:0000256" key="6">
    <source>
        <dbReference type="ARBA" id="ARBA00022723"/>
    </source>
</evidence>
<sequence>MRNTSANNDSTHRIDDTQSLELNKLIIQMQLNERTAQQPQRNGGAVGTRKPLENLPSVAAKSTMHSHAQMRKHNHRAAPSSQYPPPGPSKSPLNNQLQPRSTVLVVPQTAQYNETLRVTLSLLAQECPVGRKVVLGLYRTGQLTNERPFFVKQLFPERMRQLMHSMINLSITCRAPKCSGNFEFRVVEQFEIAQEQNRQRNLKQVVREDVKSYSDITFATSNMLHVLMEDADFKKSLLSVQNKIQQSVEDGDSQLMLGTFTLFQRLLERVDHPKLQKHEILSVVLGQLINLILWNQSELEKCFKSTDSIPRPVEAFHSAMWNVLQCVERNPMVQSLLSPTLTHNTAALTSRYCPVTGLFFKDITSRLSYWKMKADLPVIDFQHHRMEDVVTSPFITNRVSDWIKRQVSFLIPNKEEFWRTRGTICDIINQYVVKELGLDAKLYVFGSSANDFGMNESDLDLCLLMPKHELMTHIEKRQVLSRVVALMKDCDLFQDIDTRRLGARVPIVMFKVSAFDIECDLCMENALAHRNTALLRAYANVDPRVRLLAYIIKHFVKRRRMNCAAERTLSSYGYLLMLIHFLQQQEPPLLPNLQTLPESWDGNPRCGCKRSSQTCPLRSPHCDLTERLDEMNLPSVQCYKSSTDRSKGSIVELVPVETYFFNPFAKNVDTHARLKLLEAFGGQNDATVGELFTRFLFYYGIHFDSSRKVVSTRMGRTMWKNEKFVQDSPYWRYHSRLSIEDPFETSYDVAHVLKETRHFYIRQQFTRAYVKLAEAAIQGPSEDFDDLMDRIIEQVDTLSFQAKLNAQLDDLREDTVEHLM</sequence>
<dbReference type="PANTHER" id="PTHR12271">
    <property type="entry name" value="POLY A POLYMERASE CID PAP -RELATED"/>
    <property type="match status" value="1"/>
</dbReference>
<dbReference type="Pfam" id="PF22600">
    <property type="entry name" value="MTPAP-like_central"/>
    <property type="match status" value="1"/>
</dbReference>
<dbReference type="InterPro" id="IPR043519">
    <property type="entry name" value="NT_sf"/>
</dbReference>
<dbReference type="GO" id="GO:0016779">
    <property type="term" value="F:nucleotidyltransferase activity"/>
    <property type="evidence" value="ECO:0007669"/>
    <property type="project" value="TreeGrafter"/>
</dbReference>
<dbReference type="CDD" id="cd05402">
    <property type="entry name" value="NT_PAP_TUTase"/>
    <property type="match status" value="1"/>
</dbReference>
<organism evidence="11">
    <name type="scientific">Albugo laibachii Nc14</name>
    <dbReference type="NCBI Taxonomy" id="890382"/>
    <lineage>
        <taxon>Eukaryota</taxon>
        <taxon>Sar</taxon>
        <taxon>Stramenopiles</taxon>
        <taxon>Oomycota</taxon>
        <taxon>Peronosporomycetes</taxon>
        <taxon>Albuginales</taxon>
        <taxon>Albuginaceae</taxon>
        <taxon>Albugo</taxon>
    </lineage>
</organism>
<evidence type="ECO:0000256" key="7">
    <source>
        <dbReference type="ARBA" id="ARBA00022842"/>
    </source>
</evidence>
<dbReference type="Pfam" id="PF03828">
    <property type="entry name" value="PAP_assoc"/>
    <property type="match status" value="1"/>
</dbReference>
<keyword evidence="7" id="KW-0460">Magnesium</keyword>
<dbReference type="SUPFAM" id="SSF81301">
    <property type="entry name" value="Nucleotidyltransferase"/>
    <property type="match status" value="1"/>
</dbReference>
<dbReference type="EMBL" id="FR824241">
    <property type="protein sequence ID" value="CCA23494.1"/>
    <property type="molecule type" value="Genomic_DNA"/>
</dbReference>
<comment type="cofactor">
    <cofactor evidence="2">
        <name>Mg(2+)</name>
        <dbReference type="ChEBI" id="CHEBI:18420"/>
    </cofactor>
</comment>
<evidence type="ECO:0000256" key="2">
    <source>
        <dbReference type="ARBA" id="ARBA00001946"/>
    </source>
</evidence>
<evidence type="ECO:0000256" key="4">
    <source>
        <dbReference type="ARBA" id="ARBA00022490"/>
    </source>
</evidence>
<evidence type="ECO:0000256" key="8">
    <source>
        <dbReference type="SAM" id="MobiDB-lite"/>
    </source>
</evidence>
<reference evidence="11" key="2">
    <citation type="submission" date="2011-02" db="EMBL/GenBank/DDBJ databases">
        <authorList>
            <person name="MacLean D."/>
        </authorList>
    </citation>
    <scope>NUCLEOTIDE SEQUENCE</scope>
</reference>
<keyword evidence="6" id="KW-0479">Metal-binding</keyword>
<gene>
    <name evidence="11" type="primary">AlNc14C196G8569</name>
    <name evidence="11" type="ORF">ALNC14_096380</name>
</gene>
<dbReference type="GO" id="GO:0005737">
    <property type="term" value="C:cytoplasm"/>
    <property type="evidence" value="ECO:0007669"/>
    <property type="project" value="UniProtKB-SubCell"/>
</dbReference>
<comment type="cofactor">
    <cofactor evidence="1">
        <name>Mn(2+)</name>
        <dbReference type="ChEBI" id="CHEBI:29035"/>
    </cofactor>
</comment>
<reference evidence="11" key="1">
    <citation type="journal article" date="2011" name="PLoS Biol.">
        <title>Gene gain and loss during evolution of obligate parasitism in the white rust pathogen of Arabidopsis thaliana.</title>
        <authorList>
            <person name="Kemen E."/>
            <person name="Gardiner A."/>
            <person name="Schultz-Larsen T."/>
            <person name="Kemen A.C."/>
            <person name="Balmuth A.L."/>
            <person name="Robert-Seilaniantz A."/>
            <person name="Bailey K."/>
            <person name="Holub E."/>
            <person name="Studholme D.J."/>
            <person name="Maclean D."/>
            <person name="Jones J.D."/>
        </authorList>
    </citation>
    <scope>NUCLEOTIDE SEQUENCE</scope>
</reference>
<keyword evidence="4" id="KW-0963">Cytoplasm</keyword>
<dbReference type="Gene3D" id="3.30.460.10">
    <property type="entry name" value="Beta Polymerase, domain 2"/>
    <property type="match status" value="1"/>
</dbReference>
<evidence type="ECO:0000256" key="3">
    <source>
        <dbReference type="ARBA" id="ARBA00004496"/>
    </source>
</evidence>
<evidence type="ECO:0000313" key="11">
    <source>
        <dbReference type="EMBL" id="CCA23494.1"/>
    </source>
</evidence>
<dbReference type="GO" id="GO:0046872">
    <property type="term" value="F:metal ion binding"/>
    <property type="evidence" value="ECO:0007669"/>
    <property type="project" value="UniProtKB-KW"/>
</dbReference>
<accession>F0WQ88</accession>
<feature type="domain" description="Poly(A) RNA polymerase mitochondrial-like central palm" evidence="10">
    <location>
        <begin position="409"/>
        <end position="539"/>
    </location>
</feature>
<protein>
    <submittedName>
        <fullName evidence="11">Uncharacterized protein AlNc14C196G8569</fullName>
    </submittedName>
</protein>
<evidence type="ECO:0000259" key="9">
    <source>
        <dbReference type="Pfam" id="PF03828"/>
    </source>
</evidence>
<comment type="subcellular location">
    <subcellularLocation>
        <location evidence="3">Cytoplasm</location>
    </subcellularLocation>
</comment>
<dbReference type="HOGENOM" id="CLU_005786_0_0_1"/>
<keyword evidence="5" id="KW-0808">Transferase</keyword>
<dbReference type="InterPro" id="IPR054708">
    <property type="entry name" value="MTPAP-like_central"/>
</dbReference>
<feature type="region of interest" description="Disordered" evidence="8">
    <location>
        <begin position="60"/>
        <end position="96"/>
    </location>
</feature>
<dbReference type="InterPro" id="IPR002058">
    <property type="entry name" value="PAP_assoc"/>
</dbReference>
<dbReference type="AlphaFoldDB" id="F0WQ88"/>
<dbReference type="PANTHER" id="PTHR12271:SF40">
    <property type="entry name" value="POLY(A) RNA POLYMERASE GLD2"/>
    <property type="match status" value="1"/>
</dbReference>
<feature type="domain" description="PAP-associated" evidence="9">
    <location>
        <begin position="688"/>
        <end position="746"/>
    </location>
</feature>
<proteinExistence type="predicted"/>
<evidence type="ECO:0000256" key="1">
    <source>
        <dbReference type="ARBA" id="ARBA00001936"/>
    </source>
</evidence>